<gene>
    <name evidence="2" type="ORF">NW766_002637</name>
</gene>
<keyword evidence="3" id="KW-1185">Reference proteome</keyword>
<feature type="compositionally biased region" description="Basic and acidic residues" evidence="1">
    <location>
        <begin position="179"/>
        <end position="188"/>
    </location>
</feature>
<name>A0A9W8PUE9_9HYPO</name>
<feature type="compositionally biased region" description="Polar residues" evidence="1">
    <location>
        <begin position="164"/>
        <end position="177"/>
    </location>
</feature>
<feature type="region of interest" description="Disordered" evidence="1">
    <location>
        <begin position="765"/>
        <end position="823"/>
    </location>
</feature>
<feature type="region of interest" description="Disordered" evidence="1">
    <location>
        <begin position="154"/>
        <end position="199"/>
    </location>
</feature>
<feature type="region of interest" description="Disordered" evidence="1">
    <location>
        <begin position="303"/>
        <end position="334"/>
    </location>
</feature>
<reference evidence="2" key="1">
    <citation type="submission" date="2022-10" db="EMBL/GenBank/DDBJ databases">
        <title>Fusarium specimens isolated from Avocado Roots.</title>
        <authorList>
            <person name="Stajich J."/>
            <person name="Roper C."/>
            <person name="Heimlech-Rivalta G."/>
        </authorList>
    </citation>
    <scope>NUCLEOTIDE SEQUENCE</scope>
    <source>
        <strain evidence="2">CF00143</strain>
    </source>
</reference>
<comment type="caution">
    <text evidence="2">The sequence shown here is derived from an EMBL/GenBank/DDBJ whole genome shotgun (WGS) entry which is preliminary data.</text>
</comment>
<feature type="compositionally biased region" description="Acidic residues" evidence="1">
    <location>
        <begin position="523"/>
        <end position="532"/>
    </location>
</feature>
<organism evidence="2 3">
    <name type="scientific">Fusarium irregulare</name>
    <dbReference type="NCBI Taxonomy" id="2494466"/>
    <lineage>
        <taxon>Eukaryota</taxon>
        <taxon>Fungi</taxon>
        <taxon>Dikarya</taxon>
        <taxon>Ascomycota</taxon>
        <taxon>Pezizomycotina</taxon>
        <taxon>Sordariomycetes</taxon>
        <taxon>Hypocreomycetidae</taxon>
        <taxon>Hypocreales</taxon>
        <taxon>Nectriaceae</taxon>
        <taxon>Fusarium</taxon>
        <taxon>Fusarium incarnatum-equiseti species complex</taxon>
    </lineage>
</organism>
<dbReference type="Proteomes" id="UP001152130">
    <property type="component" value="Unassembled WGS sequence"/>
</dbReference>
<evidence type="ECO:0000256" key="1">
    <source>
        <dbReference type="SAM" id="MobiDB-lite"/>
    </source>
</evidence>
<feature type="region of interest" description="Disordered" evidence="1">
    <location>
        <begin position="500"/>
        <end position="559"/>
    </location>
</feature>
<feature type="compositionally biased region" description="Low complexity" evidence="1">
    <location>
        <begin position="97"/>
        <end position="109"/>
    </location>
</feature>
<feature type="compositionally biased region" description="Basic and acidic residues" evidence="1">
    <location>
        <begin position="512"/>
        <end position="522"/>
    </location>
</feature>
<dbReference type="InterPro" id="IPR018822">
    <property type="entry name" value="UPF0646"/>
</dbReference>
<sequence>MADIEMDLDMAKSGLDGRAGDDMIDFDTDMADSNQDHQENDENLKMVDREMQEDGDDLNHHAYEMNGMMGEDVETNLDDVEDIAHSREDVDYKVSEAPEFPAQEPAAKAQLSDDGNQGEEGEGEGNAKAVNETAILADGVSEDYASAHEIDYEYEEETEHTRSLQDATADPTSQPTESGEEHAPELATHHGSHHAGNSTPVIERDDIEHVQEERHISNRHDDHYGPQSPPEAIIEHEAVAFDGTEVEGLAADEDAQANAIKGNEELREEDYVTSHEKTADLGMGQDHETLDYDETAAVYVYHTGENDPDTHNEDEMHEPDYANNPASDEDLNGKSNDDFPAITVQYKGDEFPMFSTTTNSFFADTSVLDQPLEELLAGLRNELENEVAMDDDLVLQVDELGLEISEATKGELMSNVTFRQILEIFDLLIKNQDPDSSRTLYTYLFTKPNTEKRLESLIESAAAGKGLDEVIHLFETPATVDASILETAATIDGVHEELDEFDSPVDEYPDEEQSRDGEHNEGDEVEVDDEYSTVEPTSLGTSVPGAQEAVSHEGDVQDDYEVNAETGVELPTDASAGEALLEVVEDADAATENENHEQNGKATSHSTDSLCCYSPCFCLCRACVSEYIEKHNQEERVYRQSLKGNERHIVGPQLRMPVPNPPPYKHAHSASDFSTAFSFNETDEFCLAHAASDVDPFANLELDDDAEVNGNVILEATEQTEQDCLVETEAISAQTNGTSTTTTLQEEEEAAAFNIDLGEVSTEVEVTGNVDVEENDLNEIDWRDEPEADDQGPTTPSAAGKRSRDDDGEHEVEVEQDAKRRRP</sequence>
<dbReference type="AlphaFoldDB" id="A0A9W8PUE9"/>
<evidence type="ECO:0000313" key="3">
    <source>
        <dbReference type="Proteomes" id="UP001152130"/>
    </source>
</evidence>
<dbReference type="Pfam" id="PF10336">
    <property type="entry name" value="DUF2420"/>
    <property type="match status" value="1"/>
</dbReference>
<proteinExistence type="predicted"/>
<evidence type="ECO:0000313" key="2">
    <source>
        <dbReference type="EMBL" id="KAJ4018937.1"/>
    </source>
</evidence>
<feature type="compositionally biased region" description="Acidic residues" evidence="1">
    <location>
        <begin position="500"/>
        <end position="511"/>
    </location>
</feature>
<accession>A0A9W8PUE9</accession>
<feature type="compositionally biased region" description="Basic and acidic residues" evidence="1">
    <location>
        <begin position="802"/>
        <end position="823"/>
    </location>
</feature>
<feature type="region of interest" description="Disordered" evidence="1">
    <location>
        <begin position="1"/>
        <end position="41"/>
    </location>
</feature>
<protein>
    <submittedName>
        <fullName evidence="2">Uncharacterized protein</fullName>
    </submittedName>
</protein>
<feature type="region of interest" description="Disordered" evidence="1">
    <location>
        <begin position="97"/>
        <end position="129"/>
    </location>
</feature>
<dbReference type="EMBL" id="JAPDHF010000004">
    <property type="protein sequence ID" value="KAJ4018937.1"/>
    <property type="molecule type" value="Genomic_DNA"/>
</dbReference>
<feature type="compositionally biased region" description="Basic and acidic residues" evidence="1">
    <location>
        <begin position="304"/>
        <end position="320"/>
    </location>
</feature>